<evidence type="ECO:0000313" key="3">
    <source>
        <dbReference type="Proteomes" id="UP000430272"/>
    </source>
</evidence>
<organism evidence="2 3">
    <name type="scientific">Qipengyuania pelagi</name>
    <dbReference type="NCBI Taxonomy" id="994320"/>
    <lineage>
        <taxon>Bacteria</taxon>
        <taxon>Pseudomonadati</taxon>
        <taxon>Pseudomonadota</taxon>
        <taxon>Alphaproteobacteria</taxon>
        <taxon>Sphingomonadales</taxon>
        <taxon>Erythrobacteraceae</taxon>
        <taxon>Qipengyuania</taxon>
    </lineage>
</organism>
<keyword evidence="3" id="KW-1185">Reference proteome</keyword>
<comment type="caution">
    <text evidence="2">The sequence shown here is derived from an EMBL/GenBank/DDBJ whole genome shotgun (WGS) entry which is preliminary data.</text>
</comment>
<evidence type="ECO:0000259" key="1">
    <source>
        <dbReference type="PROSITE" id="PS50112"/>
    </source>
</evidence>
<name>A0A844Y605_9SPHN</name>
<gene>
    <name evidence="2" type="ORF">GRI47_04495</name>
</gene>
<dbReference type="RefSeq" id="WP_160660145.1">
    <property type="nucleotide sequence ID" value="NZ_BAABDV010000001.1"/>
</dbReference>
<dbReference type="AlphaFoldDB" id="A0A844Y605"/>
<dbReference type="Pfam" id="PF13426">
    <property type="entry name" value="PAS_9"/>
    <property type="match status" value="1"/>
</dbReference>
<feature type="domain" description="PAS" evidence="1">
    <location>
        <begin position="45"/>
        <end position="92"/>
    </location>
</feature>
<dbReference type="EMBL" id="WTYD01000001">
    <property type="protein sequence ID" value="MXO53266.1"/>
    <property type="molecule type" value="Genomic_DNA"/>
</dbReference>
<sequence length="286" mass="31726">MPRVRALLDHGPVQITSHKRNEFVMVPQAEFERMSSLSGVDKKNIDEKLRLVMEAVSSCIIIMDNTQRVRRTNKAFLDYFGYRESDVIGRQLGSLAKTATDNYILTCIKQVQESGQEKRFEMASSHREGRFIRFTIRPWPGGVAVFADDITEQTRATEHVMQELARDQASKHVGGVGSGVIDANGVIRNASLGLGVLLGVRRRLLIGASIYRVLSPDCRNQVERCLQSRGLETETIDIEYLASGSEFSAARMVCSPFAIGQLQDCVAFIIQDCARCGETTPGPEIG</sequence>
<dbReference type="PROSITE" id="PS50112">
    <property type="entry name" value="PAS"/>
    <property type="match status" value="1"/>
</dbReference>
<dbReference type="NCBIfam" id="TIGR00229">
    <property type="entry name" value="sensory_box"/>
    <property type="match status" value="1"/>
</dbReference>
<dbReference type="CDD" id="cd00130">
    <property type="entry name" value="PAS"/>
    <property type="match status" value="2"/>
</dbReference>
<dbReference type="Gene3D" id="3.30.450.20">
    <property type="entry name" value="PAS domain"/>
    <property type="match status" value="1"/>
</dbReference>
<dbReference type="InterPro" id="IPR035965">
    <property type="entry name" value="PAS-like_dom_sf"/>
</dbReference>
<accession>A0A844Y605</accession>
<dbReference type="SUPFAM" id="SSF55785">
    <property type="entry name" value="PYP-like sensor domain (PAS domain)"/>
    <property type="match status" value="2"/>
</dbReference>
<dbReference type="Proteomes" id="UP000430272">
    <property type="component" value="Unassembled WGS sequence"/>
</dbReference>
<protein>
    <submittedName>
        <fullName evidence="2">PAS domain S-box protein</fullName>
    </submittedName>
</protein>
<reference evidence="2 3" key="1">
    <citation type="submission" date="2019-12" db="EMBL/GenBank/DDBJ databases">
        <title>Genomic-based taxomic classification of the family Erythrobacteraceae.</title>
        <authorList>
            <person name="Xu L."/>
        </authorList>
    </citation>
    <scope>NUCLEOTIDE SEQUENCE [LARGE SCALE GENOMIC DNA]</scope>
    <source>
        <strain evidence="2 3">JCM 17468</strain>
    </source>
</reference>
<evidence type="ECO:0000313" key="2">
    <source>
        <dbReference type="EMBL" id="MXO53266.1"/>
    </source>
</evidence>
<dbReference type="InterPro" id="IPR000014">
    <property type="entry name" value="PAS"/>
</dbReference>
<proteinExistence type="predicted"/>
<dbReference type="Pfam" id="PF08448">
    <property type="entry name" value="PAS_4"/>
    <property type="match status" value="1"/>
</dbReference>
<dbReference type="OrthoDB" id="7861242at2"/>
<dbReference type="SMART" id="SM00091">
    <property type="entry name" value="PAS"/>
    <property type="match status" value="2"/>
</dbReference>
<dbReference type="InterPro" id="IPR013656">
    <property type="entry name" value="PAS_4"/>
</dbReference>